<dbReference type="SUPFAM" id="SSF54631">
    <property type="entry name" value="CBS-domain pair"/>
    <property type="match status" value="1"/>
</dbReference>
<proteinExistence type="predicted"/>
<evidence type="ECO:0000259" key="1">
    <source>
        <dbReference type="Pfam" id="PF00571"/>
    </source>
</evidence>
<accession>A0A1H0FQ22</accession>
<dbReference type="STRING" id="504798.SAMN05421871_103409"/>
<dbReference type="CDD" id="cd17788">
    <property type="entry name" value="CBS_pair_bac"/>
    <property type="match status" value="1"/>
</dbReference>
<dbReference type="AlphaFoldDB" id="A0A1H0FQ22"/>
<dbReference type="RefSeq" id="WP_091370135.1">
    <property type="nucleotide sequence ID" value="NZ_FNDV01000003.1"/>
</dbReference>
<evidence type="ECO:0000313" key="2">
    <source>
        <dbReference type="EMBL" id="SDN96737.1"/>
    </source>
</evidence>
<dbReference type="InterPro" id="IPR000644">
    <property type="entry name" value="CBS_dom"/>
</dbReference>
<dbReference type="OrthoDB" id="3535009at2"/>
<dbReference type="Proteomes" id="UP000199651">
    <property type="component" value="Unassembled WGS sequence"/>
</dbReference>
<sequence length="156" mass="16815">MRARDLAEEYPLVQLTDDALSAARLIAEQRRPGVVVVDADNHPVTVLPGSQVLRFIVPGYVQEDPSLARVYDERGGAEACVGKLAGRTVREVLPPKDKRYELPLVSGDATVMECAAMMARLHSPLLLVADGDTIHGVLTASHLLDVILKTNPGPSE</sequence>
<keyword evidence="3" id="KW-1185">Reference proteome</keyword>
<organism evidence="2 3">
    <name type="scientific">Actinokineospora alba</name>
    <dbReference type="NCBI Taxonomy" id="504798"/>
    <lineage>
        <taxon>Bacteria</taxon>
        <taxon>Bacillati</taxon>
        <taxon>Actinomycetota</taxon>
        <taxon>Actinomycetes</taxon>
        <taxon>Pseudonocardiales</taxon>
        <taxon>Pseudonocardiaceae</taxon>
        <taxon>Actinokineospora</taxon>
    </lineage>
</organism>
<gene>
    <name evidence="2" type="ORF">SAMN05192558_101462</name>
</gene>
<evidence type="ECO:0000313" key="3">
    <source>
        <dbReference type="Proteomes" id="UP000199651"/>
    </source>
</evidence>
<feature type="domain" description="CBS" evidence="1">
    <location>
        <begin position="101"/>
        <end position="148"/>
    </location>
</feature>
<dbReference type="InterPro" id="IPR046342">
    <property type="entry name" value="CBS_dom_sf"/>
</dbReference>
<dbReference type="Gene3D" id="3.10.580.10">
    <property type="entry name" value="CBS-domain"/>
    <property type="match status" value="1"/>
</dbReference>
<dbReference type="EMBL" id="FNJB01000001">
    <property type="protein sequence ID" value="SDN96737.1"/>
    <property type="molecule type" value="Genomic_DNA"/>
</dbReference>
<protein>
    <submittedName>
        <fullName evidence="2">CBS domain-containing protein</fullName>
    </submittedName>
</protein>
<name>A0A1H0FQ22_9PSEU</name>
<dbReference type="Pfam" id="PF00571">
    <property type="entry name" value="CBS"/>
    <property type="match status" value="1"/>
</dbReference>
<reference evidence="3" key="1">
    <citation type="submission" date="2016-10" db="EMBL/GenBank/DDBJ databases">
        <authorList>
            <person name="Varghese N."/>
            <person name="Submissions S."/>
        </authorList>
    </citation>
    <scope>NUCLEOTIDE SEQUENCE [LARGE SCALE GENOMIC DNA]</scope>
    <source>
        <strain evidence="3">IBRC-M 10655</strain>
    </source>
</reference>